<dbReference type="InterPro" id="IPR012638">
    <property type="entry name" value="Trp_leader1"/>
</dbReference>
<evidence type="ECO:0000313" key="1">
    <source>
        <dbReference type="EMBL" id="QNP75988.1"/>
    </source>
</evidence>
<dbReference type="RefSeq" id="WP_187752905.1">
    <property type="nucleotide sequence ID" value="NZ_CP060828.1"/>
</dbReference>
<dbReference type="KEGG" id="sroi:IAG44_29600"/>
<gene>
    <name evidence="1" type="ORF">IAG44_29600</name>
</gene>
<accession>A0A7H0IT72</accession>
<dbReference type="Pfam" id="PF08055">
    <property type="entry name" value="Trp_leader1"/>
    <property type="match status" value="1"/>
</dbReference>
<name>A0A7H0IT72_9ACTN</name>
<sequence>MFAPSNLNWWWTAPPAAR</sequence>
<dbReference type="Proteomes" id="UP000516052">
    <property type="component" value="Chromosome"/>
</dbReference>
<dbReference type="EMBL" id="CP060828">
    <property type="protein sequence ID" value="QNP75988.1"/>
    <property type="molecule type" value="Genomic_DNA"/>
</dbReference>
<protein>
    <submittedName>
        <fullName evidence="1">Trp operon leader peptide</fullName>
    </submittedName>
</protein>
<proteinExistence type="predicted"/>
<organism evidence="1 2">
    <name type="scientific">Streptomyces roseirectus</name>
    <dbReference type="NCBI Taxonomy" id="2768066"/>
    <lineage>
        <taxon>Bacteria</taxon>
        <taxon>Bacillati</taxon>
        <taxon>Actinomycetota</taxon>
        <taxon>Actinomycetes</taxon>
        <taxon>Kitasatosporales</taxon>
        <taxon>Streptomycetaceae</taxon>
        <taxon>Streptomyces</taxon>
    </lineage>
</organism>
<keyword evidence="2" id="KW-1185">Reference proteome</keyword>
<dbReference type="AlphaFoldDB" id="A0A7H0IT72"/>
<evidence type="ECO:0000313" key="2">
    <source>
        <dbReference type="Proteomes" id="UP000516052"/>
    </source>
</evidence>
<reference evidence="1 2" key="1">
    <citation type="submission" date="2020-08" db="EMBL/GenBank/DDBJ databases">
        <title>A novel species.</title>
        <authorList>
            <person name="Gao J."/>
        </authorList>
    </citation>
    <scope>NUCLEOTIDE SEQUENCE [LARGE SCALE GENOMIC DNA]</scope>
    <source>
        <strain evidence="1 2">CRXT-G-22</strain>
    </source>
</reference>